<dbReference type="InterPro" id="IPR045032">
    <property type="entry name" value="PEL"/>
</dbReference>
<dbReference type="PANTHER" id="PTHR31683:SF18">
    <property type="entry name" value="PECTATE LYASE 21-RELATED"/>
    <property type="match status" value="1"/>
</dbReference>
<keyword evidence="2" id="KW-0964">Secreted</keyword>
<dbReference type="InterPro" id="IPR012334">
    <property type="entry name" value="Pectin_lyas_fold"/>
</dbReference>
<dbReference type="AlphaFoldDB" id="A0A3N1NWQ3"/>
<dbReference type="GO" id="GO:0005576">
    <property type="term" value="C:extracellular region"/>
    <property type="evidence" value="ECO:0007669"/>
    <property type="project" value="UniProtKB-SubCell"/>
</dbReference>
<evidence type="ECO:0000313" key="6">
    <source>
        <dbReference type="EMBL" id="ROQ20259.1"/>
    </source>
</evidence>
<dbReference type="Pfam" id="PF00544">
    <property type="entry name" value="Pectate_lyase_4"/>
    <property type="match status" value="1"/>
</dbReference>
<keyword evidence="1 2" id="KW-0456">Lyase</keyword>
<evidence type="ECO:0000256" key="2">
    <source>
        <dbReference type="RuleBase" id="RU361173"/>
    </source>
</evidence>
<comment type="similarity">
    <text evidence="2">Belongs to the polysaccharide lyase 1 family.</text>
</comment>
<evidence type="ECO:0000256" key="4">
    <source>
        <dbReference type="SAM" id="SignalP"/>
    </source>
</evidence>
<dbReference type="SMART" id="SM00656">
    <property type="entry name" value="Amb_all"/>
    <property type="match status" value="1"/>
</dbReference>
<reference evidence="6 7" key="1">
    <citation type="submission" date="2018-11" db="EMBL/GenBank/DDBJ databases">
        <title>Genomic Encyclopedia of Type Strains, Phase IV (KMG-IV): sequencing the most valuable type-strain genomes for metagenomic binning, comparative biology and taxonomic classification.</title>
        <authorList>
            <person name="Goeker M."/>
        </authorList>
    </citation>
    <scope>NUCLEOTIDE SEQUENCE [LARGE SCALE GENOMIC DNA]</scope>
    <source>
        <strain evidence="6 7">DSM 16974</strain>
    </source>
</reference>
<proteinExistence type="inferred from homology"/>
<protein>
    <submittedName>
        <fullName evidence="6">Pectate lyase</fullName>
    </submittedName>
</protein>
<dbReference type="SUPFAM" id="SSF51126">
    <property type="entry name" value="Pectin lyase-like"/>
    <property type="match status" value="1"/>
</dbReference>
<feature type="compositionally biased region" description="Low complexity" evidence="3">
    <location>
        <begin position="23"/>
        <end position="46"/>
    </location>
</feature>
<comment type="caution">
    <text evidence="6">The sequence shown here is derived from an EMBL/GenBank/DDBJ whole genome shotgun (WGS) entry which is preliminary data.</text>
</comment>
<dbReference type="PROSITE" id="PS51257">
    <property type="entry name" value="PROKAR_LIPOPROTEIN"/>
    <property type="match status" value="1"/>
</dbReference>
<evidence type="ECO:0000256" key="1">
    <source>
        <dbReference type="ARBA" id="ARBA00023239"/>
    </source>
</evidence>
<comment type="subcellular location">
    <subcellularLocation>
        <location evidence="2">Secreted</location>
    </subcellularLocation>
</comment>
<dbReference type="OrthoDB" id="5592990at2"/>
<feature type="signal peptide" evidence="4">
    <location>
        <begin position="1"/>
        <end position="18"/>
    </location>
</feature>
<dbReference type="Proteomes" id="UP000273643">
    <property type="component" value="Unassembled WGS sequence"/>
</dbReference>
<dbReference type="Gene3D" id="2.160.20.10">
    <property type="entry name" value="Single-stranded right-handed beta-helix, Pectin lyase-like"/>
    <property type="match status" value="1"/>
</dbReference>
<feature type="domain" description="Pectate lyase" evidence="5">
    <location>
        <begin position="113"/>
        <end position="323"/>
    </location>
</feature>
<evidence type="ECO:0000313" key="7">
    <source>
        <dbReference type="Proteomes" id="UP000273643"/>
    </source>
</evidence>
<keyword evidence="7" id="KW-1185">Reference proteome</keyword>
<gene>
    <name evidence="6" type="ORF">EDC38_0860</name>
</gene>
<name>A0A3N1NWQ3_9GAMM</name>
<keyword evidence="2" id="KW-0119">Carbohydrate metabolism</keyword>
<evidence type="ECO:0000256" key="3">
    <source>
        <dbReference type="SAM" id="MobiDB-lite"/>
    </source>
</evidence>
<feature type="chain" id="PRO_5018067296" evidence="4">
    <location>
        <begin position="19"/>
        <end position="413"/>
    </location>
</feature>
<dbReference type="GO" id="GO:0000272">
    <property type="term" value="P:polysaccharide catabolic process"/>
    <property type="evidence" value="ECO:0007669"/>
    <property type="project" value="UniProtKB-KW"/>
</dbReference>
<sequence length="413" mass="44848">MKQLPLAMIVACTSVLVACGGTSSNNTPTNSSSSSSSSQSSSSSSSDASGGLTADYCEQINTVEGFASMESGTTGGADLGDGNYVVGVSTGEALREVVYSSSSPYQDKPLTIYIDDLITWENSGNSDIRIERSDVSIIGRGENAGFEGVGIEIKAPSEGVENIIVRNLRMRYVPQSHGSGDIISLDGRDGPIRNIWIDHNELYNRLEAPESAGCTTEECNKNYHDELVSGRGDVGRITISYNHLHDSWKTSLWGSSDSDEANRTVTFHHNLWQNVNSRLPLFRYGELHVFNNYYLDVESSGINVRQTAEARIDGNVFNRVSHPIVSLYSDELGYWEVEDNAFIDISSSGSCGSSVPPCEGAHEESTGQYTPPYDYDHILMPAQEVPEYVFENAGADKIDACLDLPSPEDDANN</sequence>
<dbReference type="InterPro" id="IPR002022">
    <property type="entry name" value="Pec_lyase"/>
</dbReference>
<organism evidence="6 7">
    <name type="scientific">Marinimicrobium koreense</name>
    <dbReference type="NCBI Taxonomy" id="306545"/>
    <lineage>
        <taxon>Bacteria</taxon>
        <taxon>Pseudomonadati</taxon>
        <taxon>Pseudomonadota</taxon>
        <taxon>Gammaproteobacteria</taxon>
        <taxon>Cellvibrionales</taxon>
        <taxon>Cellvibrionaceae</taxon>
        <taxon>Marinimicrobium</taxon>
    </lineage>
</organism>
<evidence type="ECO:0000259" key="5">
    <source>
        <dbReference type="SMART" id="SM00656"/>
    </source>
</evidence>
<dbReference type="PANTHER" id="PTHR31683">
    <property type="entry name" value="PECTATE LYASE 18-RELATED"/>
    <property type="match status" value="1"/>
</dbReference>
<dbReference type="RefSeq" id="WP_123637444.1">
    <property type="nucleotide sequence ID" value="NZ_RJUK01000001.1"/>
</dbReference>
<dbReference type="GO" id="GO:0030570">
    <property type="term" value="F:pectate lyase activity"/>
    <property type="evidence" value="ECO:0007669"/>
    <property type="project" value="InterPro"/>
</dbReference>
<accession>A0A3N1NWQ3</accession>
<keyword evidence="2" id="KW-0624">Polysaccharide degradation</keyword>
<feature type="region of interest" description="Disordered" evidence="3">
    <location>
        <begin position="23"/>
        <end position="50"/>
    </location>
</feature>
<dbReference type="EMBL" id="RJUK01000001">
    <property type="protein sequence ID" value="ROQ20259.1"/>
    <property type="molecule type" value="Genomic_DNA"/>
</dbReference>
<keyword evidence="4" id="KW-0732">Signal</keyword>
<dbReference type="InterPro" id="IPR011050">
    <property type="entry name" value="Pectin_lyase_fold/virulence"/>
</dbReference>